<reference evidence="1" key="1">
    <citation type="submission" date="2023-10" db="EMBL/GenBank/DDBJ databases">
        <authorList>
            <person name="Hackl T."/>
        </authorList>
    </citation>
    <scope>NUCLEOTIDE SEQUENCE</scope>
</reference>
<keyword evidence="2" id="KW-1185">Reference proteome</keyword>
<proteinExistence type="predicted"/>
<organism evidence="1 2">
    <name type="scientific">Anthostomella pinea</name>
    <dbReference type="NCBI Taxonomy" id="933095"/>
    <lineage>
        <taxon>Eukaryota</taxon>
        <taxon>Fungi</taxon>
        <taxon>Dikarya</taxon>
        <taxon>Ascomycota</taxon>
        <taxon>Pezizomycotina</taxon>
        <taxon>Sordariomycetes</taxon>
        <taxon>Xylariomycetidae</taxon>
        <taxon>Xylariales</taxon>
        <taxon>Xylariaceae</taxon>
        <taxon>Anthostomella</taxon>
    </lineage>
</organism>
<protein>
    <submittedName>
        <fullName evidence="1">Uu.00g052960.m01.CDS01</fullName>
    </submittedName>
</protein>
<name>A0AAI8VQM9_9PEZI</name>
<accession>A0AAI8VQM9</accession>
<comment type="caution">
    <text evidence="1">The sequence shown here is derived from an EMBL/GenBank/DDBJ whole genome shotgun (WGS) entry which is preliminary data.</text>
</comment>
<sequence>MKINLKDIINIVPIIKGSALNGAISEEALKGGCPPTMQNNRNMGQELLLESLTLHEQIYGILHRKVARVYSSLA</sequence>
<dbReference type="EMBL" id="CAUWAG010000019">
    <property type="protein sequence ID" value="CAJ2512281.1"/>
    <property type="molecule type" value="Genomic_DNA"/>
</dbReference>
<gene>
    <name evidence="1" type="ORF">KHLLAP_LOCUS12749</name>
</gene>
<dbReference type="AlphaFoldDB" id="A0AAI8VQM9"/>
<evidence type="ECO:0000313" key="2">
    <source>
        <dbReference type="Proteomes" id="UP001295740"/>
    </source>
</evidence>
<dbReference type="Proteomes" id="UP001295740">
    <property type="component" value="Unassembled WGS sequence"/>
</dbReference>
<evidence type="ECO:0000313" key="1">
    <source>
        <dbReference type="EMBL" id="CAJ2512281.1"/>
    </source>
</evidence>